<organism evidence="2 3">
    <name type="scientific">Bacillus cereus</name>
    <dbReference type="NCBI Taxonomy" id="1396"/>
    <lineage>
        <taxon>Bacteria</taxon>
        <taxon>Bacillati</taxon>
        <taxon>Bacillota</taxon>
        <taxon>Bacilli</taxon>
        <taxon>Bacillales</taxon>
        <taxon>Bacillaceae</taxon>
        <taxon>Bacillus</taxon>
        <taxon>Bacillus cereus group</taxon>
    </lineage>
</organism>
<evidence type="ECO:0000313" key="4">
    <source>
        <dbReference type="Proteomes" id="UP000226357"/>
    </source>
</evidence>
<accession>A0A2B1IT50</accession>
<evidence type="ECO:0000313" key="2">
    <source>
        <dbReference type="EMBL" id="PGU02795.1"/>
    </source>
</evidence>
<evidence type="ECO:0000313" key="3">
    <source>
        <dbReference type="Proteomes" id="UP000225766"/>
    </source>
</evidence>
<protein>
    <submittedName>
        <fullName evidence="2">DUF4177 domain-containing protein</fullName>
    </submittedName>
</protein>
<dbReference type="RefSeq" id="WP_078212233.1">
    <property type="nucleotide sequence ID" value="NZ_JARXKI010000030.1"/>
</dbReference>
<dbReference type="OrthoDB" id="1739894at2"/>
<sequence>MYDYKFVKVEANKWNGEPKEDYKRIIAEHAEEGWKFVQIFAPATAGYAKYFEIIFERTK</sequence>
<proteinExistence type="predicted"/>
<dbReference type="Proteomes" id="UP000226357">
    <property type="component" value="Unassembled WGS sequence"/>
</dbReference>
<name>A0A2B1IT50_BACCE</name>
<dbReference type="Pfam" id="PF13783">
    <property type="entry name" value="DUF4177"/>
    <property type="match status" value="1"/>
</dbReference>
<dbReference type="EMBL" id="NVBO01000285">
    <property type="protein sequence ID" value="PFR91887.1"/>
    <property type="molecule type" value="Genomic_DNA"/>
</dbReference>
<dbReference type="AlphaFoldDB" id="A0A2B1IT50"/>
<dbReference type="EMBL" id="NUMG01000010">
    <property type="protein sequence ID" value="PGU02795.1"/>
    <property type="molecule type" value="Genomic_DNA"/>
</dbReference>
<comment type="caution">
    <text evidence="2">The sequence shown here is derived from an EMBL/GenBank/DDBJ whole genome shotgun (WGS) entry which is preliminary data.</text>
</comment>
<dbReference type="InterPro" id="IPR025234">
    <property type="entry name" value="YjzH-like"/>
</dbReference>
<evidence type="ECO:0000313" key="1">
    <source>
        <dbReference type="EMBL" id="PFR91887.1"/>
    </source>
</evidence>
<dbReference type="Proteomes" id="UP000225766">
    <property type="component" value="Unassembled WGS sequence"/>
</dbReference>
<reference evidence="3 4" key="1">
    <citation type="submission" date="2017-09" db="EMBL/GenBank/DDBJ databases">
        <title>Large-scale bioinformatics analysis of Bacillus genomes uncovers conserved roles of natural products in bacterial physiology.</title>
        <authorList>
            <consortium name="Agbiome Team Llc"/>
            <person name="Bleich R.M."/>
            <person name="Grubbs K.J."/>
            <person name="Santa Maria K.C."/>
            <person name="Allen S.E."/>
            <person name="Farag S."/>
            <person name="Shank E.A."/>
            <person name="Bowers A."/>
        </authorList>
    </citation>
    <scope>NUCLEOTIDE SEQUENCE [LARGE SCALE GENOMIC DNA]</scope>
    <source>
        <strain evidence="2 3">AFS040105</strain>
        <strain evidence="1 4">AFS067272</strain>
    </source>
</reference>
<gene>
    <name evidence="2" type="ORF">COD19_10665</name>
    <name evidence="1" type="ORF">COK38_22675</name>
</gene>